<dbReference type="EMBL" id="NPIB01000002">
    <property type="protein sequence ID" value="PLC59286.1"/>
    <property type="molecule type" value="Genomic_DNA"/>
</dbReference>
<organism evidence="1 2">
    <name type="scientific">Photobacterium carnosum</name>
    <dbReference type="NCBI Taxonomy" id="2023717"/>
    <lineage>
        <taxon>Bacteria</taxon>
        <taxon>Pseudomonadati</taxon>
        <taxon>Pseudomonadota</taxon>
        <taxon>Gammaproteobacteria</taxon>
        <taxon>Vibrionales</taxon>
        <taxon>Vibrionaceae</taxon>
        <taxon>Photobacterium</taxon>
    </lineage>
</organism>
<proteinExistence type="predicted"/>
<dbReference type="Proteomes" id="UP000234420">
    <property type="component" value="Unassembled WGS sequence"/>
</dbReference>
<protein>
    <submittedName>
        <fullName evidence="1">Uncharacterized protein</fullName>
    </submittedName>
</protein>
<dbReference type="RefSeq" id="WP_101767488.1">
    <property type="nucleotide sequence ID" value="NZ_BPPU01000003.1"/>
</dbReference>
<keyword evidence="2" id="KW-1185">Reference proteome</keyword>
<evidence type="ECO:0000313" key="2">
    <source>
        <dbReference type="Proteomes" id="UP000234420"/>
    </source>
</evidence>
<accession>A0A2N4UW94</accession>
<gene>
    <name evidence="1" type="ORF">CIK00_03185</name>
</gene>
<reference evidence="1 2" key="1">
    <citation type="journal article" date="2018" name="Syst. Appl. Microbiol.">
        <title>Photobacterium carnosum sp. nov., isolated from spoiled modified atmosphere packaged poultry meat.</title>
        <authorList>
            <person name="Hilgarth M."/>
            <person name="Fuertes S."/>
            <person name="Ehrmann M."/>
            <person name="Vogel R.F."/>
        </authorList>
    </citation>
    <scope>NUCLEOTIDE SEQUENCE [LARGE SCALE GENOMIC DNA]</scope>
    <source>
        <strain evidence="1 2">TMW 2.2021</strain>
    </source>
</reference>
<sequence>MATDYRKDKVQVFGCFLSSEDAAIVLAAIEKASQKTGVTNNRKNRLALLEIARHYNETA</sequence>
<dbReference type="GeneID" id="69965926"/>
<dbReference type="AlphaFoldDB" id="A0A2N4UW94"/>
<comment type="caution">
    <text evidence="1">The sequence shown here is derived from an EMBL/GenBank/DDBJ whole genome shotgun (WGS) entry which is preliminary data.</text>
</comment>
<name>A0A2N4UW94_9GAMM</name>
<evidence type="ECO:0000313" key="1">
    <source>
        <dbReference type="EMBL" id="PLC59286.1"/>
    </source>
</evidence>